<comment type="subcellular location">
    <subcellularLocation>
        <location evidence="1">Nucleus</location>
    </subcellularLocation>
</comment>
<dbReference type="SMART" id="SM00438">
    <property type="entry name" value="ZnF_NFX"/>
    <property type="match status" value="6"/>
</dbReference>
<dbReference type="PANTHER" id="PTHR12360">
    <property type="entry name" value="NUCLEAR TRANSCRIPTION FACTOR, X-BOX BINDING 1 NFX1"/>
    <property type="match status" value="1"/>
</dbReference>
<evidence type="ECO:0000313" key="15">
    <source>
        <dbReference type="EMBL" id="PGG97594.1"/>
    </source>
</evidence>
<keyword evidence="6" id="KW-0862">Zinc</keyword>
<evidence type="ECO:0000256" key="7">
    <source>
        <dbReference type="ARBA" id="ARBA00023015"/>
    </source>
</evidence>
<dbReference type="GO" id="GO:0005634">
    <property type="term" value="C:nucleus"/>
    <property type="evidence" value="ECO:0007669"/>
    <property type="project" value="UniProtKB-SubCell"/>
</dbReference>
<comment type="similarity">
    <text evidence="2">Belongs to the NFX1 family.</text>
</comment>
<gene>
    <name evidence="15" type="ORF">AJ80_09671</name>
</gene>
<feature type="region of interest" description="Disordered" evidence="12">
    <location>
        <begin position="973"/>
        <end position="1008"/>
    </location>
</feature>
<evidence type="ECO:0000259" key="13">
    <source>
        <dbReference type="PROSITE" id="PS50089"/>
    </source>
</evidence>
<dbReference type="PROSITE" id="PS51061">
    <property type="entry name" value="R3H"/>
    <property type="match status" value="1"/>
</dbReference>
<keyword evidence="11" id="KW-0175">Coiled coil</keyword>
<dbReference type="InterPro" id="IPR001374">
    <property type="entry name" value="R3H_dom"/>
</dbReference>
<keyword evidence="4" id="KW-0677">Repeat</keyword>
<accession>A0A2B7WLR0</accession>
<dbReference type="InterPro" id="IPR001841">
    <property type="entry name" value="Znf_RING"/>
</dbReference>
<dbReference type="CDD" id="cd06006">
    <property type="entry name" value="R3H_unknown_2"/>
    <property type="match status" value="1"/>
</dbReference>
<evidence type="ECO:0000313" key="16">
    <source>
        <dbReference type="Proteomes" id="UP000224634"/>
    </source>
</evidence>
<evidence type="ECO:0000259" key="14">
    <source>
        <dbReference type="PROSITE" id="PS51061"/>
    </source>
</evidence>
<reference evidence="15 16" key="1">
    <citation type="submission" date="2017-10" db="EMBL/GenBank/DDBJ databases">
        <title>Comparative genomics in systemic dimorphic fungi from Ajellomycetaceae.</title>
        <authorList>
            <person name="Munoz J.F."/>
            <person name="Mcewen J.G."/>
            <person name="Clay O.K."/>
            <person name="Cuomo C.A."/>
        </authorList>
    </citation>
    <scope>NUCLEOTIDE SEQUENCE [LARGE SCALE GENOMIC DNA]</scope>
    <source>
        <strain evidence="15 16">UAMH7299</strain>
    </source>
</reference>
<feature type="compositionally biased region" description="Gly residues" evidence="12">
    <location>
        <begin position="70"/>
        <end position="85"/>
    </location>
</feature>
<evidence type="ECO:0000256" key="12">
    <source>
        <dbReference type="SAM" id="MobiDB-lite"/>
    </source>
</evidence>
<dbReference type="InterPro" id="IPR034077">
    <property type="entry name" value="R3H_FAP1"/>
</dbReference>
<evidence type="ECO:0000256" key="3">
    <source>
        <dbReference type="ARBA" id="ARBA00022723"/>
    </source>
</evidence>
<dbReference type="InterPro" id="IPR034078">
    <property type="entry name" value="NFX1_fam"/>
</dbReference>
<dbReference type="CDD" id="cd06008">
    <property type="entry name" value="NF-X1-zinc-finger"/>
    <property type="match status" value="5"/>
</dbReference>
<keyword evidence="16" id="KW-1185">Reference proteome</keyword>
<sequence>MAATVQPSASIPDPTQIAPPSGPRRRRDGTGRGTGRGNRSRGRGGGSGAGNNAEGEGDTSGRNRQWNSRGRGGGRGRGGARGGGAPQTSSGNPAARVQMGPSGRMFGGRLTRTAEEAASDAATGPQVGTEADAQLRGDAPEFTPDTGSRTTTSLMPSTPSPHPSAPKPKSKPRSRPTRPAAAKSTAPDIATRTHEDIAHGLYECPICTSELGRKSRVWSCTLCWTVFHFSCIKKWSGNEGSAMARPRDQGEDGVTRPRQWRCPGCNLPHDTLPSIRVHSLVFRPILVDRRVPKLGKGVRIRATELVMRDRVPLARQWVRHSRVSVADMSRRRGVWIRITTMDGAARKFAVRCCLVWNILAHDHVTRDCVVAKAEEKQSRRISEDSSKEQKIEVWTGSFDCGDICGRAYDCGVHICQERCHPQDADIPHCPSSPDVVSHCPCGKTLLTSIPNIEPRSSCQDPIANCGQPCGKLLRCGHPCPRICHTGSCPPCFLSISISCRCGRSSFPSLCHQGVREPPQCLRVCKATMNCGRHACGERCCPGERKSIERLATKKKLKSLSAANQISDDDIEAEHICTRVCGRLLKCGTHTCPELCHKGACGTCREAIFQEISCNCGRSVLHPPLPCGTQPPPCNFNCERPKACGHPPTPHNCHPDDESCPKCPFLTEKRCLCGKKTLKNQPCWLSETRCGLVCGEELRCGSHTCKKQCHRPGDCEDAKTPCTQACGKPKKLCSHPCKEPCHAPFPCPEKKHCQSLVTVTCSCGRMKQEKKCNATRGEGVSKFAAAPQPTRPTALKCDDECARLERNRTLAAALSVPIDPHTTTSSSSTNNQTASPENLPYADETLDLYIKLSTSATLSTLQTYESTLHTLATHQAQKSARFPPAKAKMRAFVHSLAADWGFRSESLDPEPHRHVHVFKSVGWASPAAVRAEVIGIGGMNVAECVKIRERERTREREAKRAAVEKARAERLAAEMQAGSNGGGGSTGDGWAQVASRRKPGAGNPTPNVVDHVESSFLGFGDATAGMGMGMGRFGTLVLRSGVDRAAARGDGGMSASTSAASSKRASKIIEEVVDDWEEEVEKQEEMESKAMAADALADGSAEGAAESAVAATAVEGDAVPVAGVRDDGQDVVVVSDDDAAANTSS</sequence>
<dbReference type="Pfam" id="PF01424">
    <property type="entry name" value="R3H"/>
    <property type="match status" value="1"/>
</dbReference>
<dbReference type="STRING" id="1447883.A0A2B7WLR0"/>
<evidence type="ECO:0008006" key="17">
    <source>
        <dbReference type="Google" id="ProtNLM"/>
    </source>
</evidence>
<evidence type="ECO:0000256" key="8">
    <source>
        <dbReference type="ARBA" id="ARBA00023163"/>
    </source>
</evidence>
<proteinExistence type="inferred from homology"/>
<dbReference type="GO" id="GO:0000977">
    <property type="term" value="F:RNA polymerase II transcription regulatory region sequence-specific DNA binding"/>
    <property type="evidence" value="ECO:0007669"/>
    <property type="project" value="TreeGrafter"/>
</dbReference>
<dbReference type="SUPFAM" id="SSF57850">
    <property type="entry name" value="RING/U-box"/>
    <property type="match status" value="1"/>
</dbReference>
<dbReference type="GO" id="GO:0008270">
    <property type="term" value="F:zinc ion binding"/>
    <property type="evidence" value="ECO:0007669"/>
    <property type="project" value="UniProtKB-KW"/>
</dbReference>
<evidence type="ECO:0000256" key="5">
    <source>
        <dbReference type="ARBA" id="ARBA00022771"/>
    </source>
</evidence>
<comment type="caution">
    <text evidence="15">The sequence shown here is derived from an EMBL/GenBank/DDBJ whole genome shotgun (WGS) entry which is preliminary data.</text>
</comment>
<feature type="domain" description="R3H" evidence="14">
    <location>
        <begin position="857"/>
        <end position="920"/>
    </location>
</feature>
<dbReference type="Gene3D" id="3.30.1370.50">
    <property type="entry name" value="R3H-like domain"/>
    <property type="match status" value="1"/>
</dbReference>
<dbReference type="InterPro" id="IPR036867">
    <property type="entry name" value="R3H_dom_sf"/>
</dbReference>
<name>A0A2B7WLR0_POLH7</name>
<organism evidence="15 16">
    <name type="scientific">Polytolypa hystricis (strain UAMH7299)</name>
    <dbReference type="NCBI Taxonomy" id="1447883"/>
    <lineage>
        <taxon>Eukaryota</taxon>
        <taxon>Fungi</taxon>
        <taxon>Dikarya</taxon>
        <taxon>Ascomycota</taxon>
        <taxon>Pezizomycotina</taxon>
        <taxon>Eurotiomycetes</taxon>
        <taxon>Eurotiomycetidae</taxon>
        <taxon>Onygenales</taxon>
        <taxon>Onygenales incertae sedis</taxon>
        <taxon>Polytolypa</taxon>
    </lineage>
</organism>
<keyword evidence="8" id="KW-0804">Transcription</keyword>
<dbReference type="GO" id="GO:0000122">
    <property type="term" value="P:negative regulation of transcription by RNA polymerase II"/>
    <property type="evidence" value="ECO:0007669"/>
    <property type="project" value="TreeGrafter"/>
</dbReference>
<dbReference type="AlphaFoldDB" id="A0A2B7WLR0"/>
<keyword evidence="7" id="KW-0805">Transcription regulation</keyword>
<dbReference type="Pfam" id="PF01422">
    <property type="entry name" value="zf-NF-X1"/>
    <property type="match status" value="5"/>
</dbReference>
<keyword evidence="9" id="KW-0539">Nucleus</keyword>
<protein>
    <recommendedName>
        <fullName evidence="17">R3H domain-containing protein</fullName>
    </recommendedName>
</protein>
<dbReference type="SUPFAM" id="SSF82708">
    <property type="entry name" value="R3H domain"/>
    <property type="match status" value="1"/>
</dbReference>
<dbReference type="PANTHER" id="PTHR12360:SF12">
    <property type="entry name" value="TRANSCRIPTIONAL REPRESSOR NF-X1"/>
    <property type="match status" value="1"/>
</dbReference>
<dbReference type="InterPro" id="IPR000967">
    <property type="entry name" value="Znf_NFX1"/>
</dbReference>
<dbReference type="OrthoDB" id="6512771at2759"/>
<dbReference type="GO" id="GO:0000981">
    <property type="term" value="F:DNA-binding transcription factor activity, RNA polymerase II-specific"/>
    <property type="evidence" value="ECO:0007669"/>
    <property type="project" value="TreeGrafter"/>
</dbReference>
<dbReference type="PROSITE" id="PS50089">
    <property type="entry name" value="ZF_RING_2"/>
    <property type="match status" value="1"/>
</dbReference>
<evidence type="ECO:0000256" key="9">
    <source>
        <dbReference type="ARBA" id="ARBA00023242"/>
    </source>
</evidence>
<dbReference type="Proteomes" id="UP000224634">
    <property type="component" value="Unassembled WGS sequence"/>
</dbReference>
<feature type="region of interest" description="Disordered" evidence="12">
    <location>
        <begin position="815"/>
        <end position="837"/>
    </location>
</feature>
<keyword evidence="3" id="KW-0479">Metal-binding</keyword>
<evidence type="ECO:0000256" key="4">
    <source>
        <dbReference type="ARBA" id="ARBA00022737"/>
    </source>
</evidence>
<evidence type="ECO:0000256" key="11">
    <source>
        <dbReference type="SAM" id="Coils"/>
    </source>
</evidence>
<evidence type="ECO:0000256" key="1">
    <source>
        <dbReference type="ARBA" id="ARBA00004123"/>
    </source>
</evidence>
<keyword evidence="5 10" id="KW-0863">Zinc-finger</keyword>
<feature type="domain" description="RING-type" evidence="13">
    <location>
        <begin position="204"/>
        <end position="266"/>
    </location>
</feature>
<feature type="region of interest" description="Disordered" evidence="12">
    <location>
        <begin position="1"/>
        <end position="190"/>
    </location>
</feature>
<evidence type="ECO:0000256" key="2">
    <source>
        <dbReference type="ARBA" id="ARBA00007269"/>
    </source>
</evidence>
<evidence type="ECO:0000256" key="10">
    <source>
        <dbReference type="PROSITE-ProRule" id="PRU00175"/>
    </source>
</evidence>
<dbReference type="EMBL" id="PDNA01000317">
    <property type="protein sequence ID" value="PGG97594.1"/>
    <property type="molecule type" value="Genomic_DNA"/>
</dbReference>
<evidence type="ECO:0000256" key="6">
    <source>
        <dbReference type="ARBA" id="ARBA00022833"/>
    </source>
</evidence>
<feature type="coiled-coil region" evidence="11">
    <location>
        <begin position="1065"/>
        <end position="1092"/>
    </location>
</feature>